<organism evidence="1">
    <name type="scientific">Oryza barthii</name>
    <dbReference type="NCBI Taxonomy" id="65489"/>
    <lineage>
        <taxon>Eukaryota</taxon>
        <taxon>Viridiplantae</taxon>
        <taxon>Streptophyta</taxon>
        <taxon>Embryophyta</taxon>
        <taxon>Tracheophyta</taxon>
        <taxon>Spermatophyta</taxon>
        <taxon>Magnoliopsida</taxon>
        <taxon>Liliopsida</taxon>
        <taxon>Poales</taxon>
        <taxon>Poaceae</taxon>
        <taxon>BOP clade</taxon>
        <taxon>Oryzoideae</taxon>
        <taxon>Oryzeae</taxon>
        <taxon>Oryzinae</taxon>
        <taxon>Oryza</taxon>
    </lineage>
</organism>
<dbReference type="Gramene" id="OBART02G33010.1">
    <property type="protein sequence ID" value="OBART02G33010.1"/>
    <property type="gene ID" value="OBART02G33010"/>
</dbReference>
<protein>
    <submittedName>
        <fullName evidence="1">Uncharacterized protein</fullName>
    </submittedName>
</protein>
<dbReference type="HOGENOM" id="CLU_2376146_0_0_1"/>
<accession>A0A0D3FAN2</accession>
<dbReference type="Proteomes" id="UP000026960">
    <property type="component" value="Chromosome 2"/>
</dbReference>
<evidence type="ECO:0000313" key="2">
    <source>
        <dbReference type="Proteomes" id="UP000026960"/>
    </source>
</evidence>
<keyword evidence="2" id="KW-1185">Reference proteome</keyword>
<reference evidence="1" key="2">
    <citation type="submission" date="2015-03" db="UniProtKB">
        <authorList>
            <consortium name="EnsemblPlants"/>
        </authorList>
    </citation>
    <scope>IDENTIFICATION</scope>
</reference>
<sequence>MSVETAALQLSGEKARALTSIRRYSNAPILAAQRLDTDNIHLPHLTIQVHPLDRDADAVGEEKRGKRRRVVTDLKMIDGSLDPSPWRQNRTAKDF</sequence>
<dbReference type="AlphaFoldDB" id="A0A0D3FAN2"/>
<dbReference type="PaxDb" id="65489-OBART02G33010.1"/>
<name>A0A0D3FAN2_9ORYZ</name>
<evidence type="ECO:0000313" key="1">
    <source>
        <dbReference type="EnsemblPlants" id="OBART02G33010.1"/>
    </source>
</evidence>
<proteinExistence type="predicted"/>
<reference evidence="1" key="1">
    <citation type="journal article" date="2009" name="Rice">
        <title>De Novo Next Generation Sequencing of Plant Genomes.</title>
        <authorList>
            <person name="Rounsley S."/>
            <person name="Marri P.R."/>
            <person name="Yu Y."/>
            <person name="He R."/>
            <person name="Sisneros N."/>
            <person name="Goicoechea J.L."/>
            <person name="Lee S.J."/>
            <person name="Angelova A."/>
            <person name="Kudrna D."/>
            <person name="Luo M."/>
            <person name="Affourtit J."/>
            <person name="Desany B."/>
            <person name="Knight J."/>
            <person name="Niazi F."/>
            <person name="Egholm M."/>
            <person name="Wing R.A."/>
        </authorList>
    </citation>
    <scope>NUCLEOTIDE SEQUENCE [LARGE SCALE GENOMIC DNA]</scope>
    <source>
        <strain evidence="1">cv. IRGC 105608</strain>
    </source>
</reference>
<dbReference type="EnsemblPlants" id="OBART02G33010.1">
    <property type="protein sequence ID" value="OBART02G33010.1"/>
    <property type="gene ID" value="OBART02G33010"/>
</dbReference>